<gene>
    <name evidence="4" type="primary">tyrC_2</name>
    <name evidence="3" type="ORF">APZ41_005695</name>
    <name evidence="4" type="ORF">NCTC13291_03334</name>
</gene>
<reference evidence="4 6" key="2">
    <citation type="submission" date="2018-06" db="EMBL/GenBank/DDBJ databases">
        <authorList>
            <consortium name="Pathogen Informatics"/>
            <person name="Doyle S."/>
        </authorList>
    </citation>
    <scope>NUCLEOTIDE SEQUENCE [LARGE SCALE GENOMIC DNA]</scope>
    <source>
        <strain evidence="4 6">NCTC13291</strain>
    </source>
</reference>
<dbReference type="Proteomes" id="UP000254919">
    <property type="component" value="Unassembled WGS sequence"/>
</dbReference>
<keyword evidence="1 4" id="KW-0560">Oxidoreductase</keyword>
<dbReference type="GO" id="GO:0004665">
    <property type="term" value="F:prephenate dehydrogenase (NADP+) activity"/>
    <property type="evidence" value="ECO:0007669"/>
    <property type="project" value="InterPro"/>
</dbReference>
<dbReference type="GO" id="GO:0047794">
    <property type="term" value="F:cyclohexadienyl dehydrogenase activity"/>
    <property type="evidence" value="ECO:0007669"/>
    <property type="project" value="UniProtKB-EC"/>
</dbReference>
<evidence type="ECO:0000256" key="1">
    <source>
        <dbReference type="ARBA" id="ARBA00023002"/>
    </source>
</evidence>
<evidence type="ECO:0000313" key="6">
    <source>
        <dbReference type="Proteomes" id="UP000254919"/>
    </source>
</evidence>
<dbReference type="AlphaFoldDB" id="A0A1S8D8Q6"/>
<dbReference type="EMBL" id="LLWF02000011">
    <property type="protein sequence ID" value="ONH84177.1"/>
    <property type="molecule type" value="Genomic_DNA"/>
</dbReference>
<protein>
    <submittedName>
        <fullName evidence="4">Arogenate dehydrogenase</fullName>
        <ecNumber evidence="4">1.3.1.43</ecNumber>
    </submittedName>
    <submittedName>
        <fullName evidence="3">Prephenate dehydrogenase</fullName>
    </submittedName>
</protein>
<feature type="domain" description="Prephenate/arogenate dehydrogenase" evidence="2">
    <location>
        <begin position="18"/>
        <end position="278"/>
    </location>
</feature>
<dbReference type="OrthoDB" id="9800497at2"/>
<evidence type="ECO:0000313" key="3">
    <source>
        <dbReference type="EMBL" id="ONH84177.1"/>
    </source>
</evidence>
<dbReference type="InterPro" id="IPR008927">
    <property type="entry name" value="6-PGluconate_DH-like_C_sf"/>
</dbReference>
<dbReference type="SUPFAM" id="SSF48179">
    <property type="entry name" value="6-phosphogluconate dehydrogenase C-terminal domain-like"/>
    <property type="match status" value="1"/>
</dbReference>
<dbReference type="RefSeq" id="WP_019459928.1">
    <property type="nucleotide sequence ID" value="NZ_AP031462.1"/>
</dbReference>
<dbReference type="STRING" id="207340.APZ41_005695"/>
<dbReference type="InterPro" id="IPR050812">
    <property type="entry name" value="Preph/Arog_dehydrog"/>
</dbReference>
<dbReference type="PANTHER" id="PTHR21363:SF0">
    <property type="entry name" value="PREPHENATE DEHYDROGENASE [NADP(+)]"/>
    <property type="match status" value="1"/>
</dbReference>
<dbReference type="EMBL" id="UGVN01000001">
    <property type="protein sequence ID" value="SUE41737.1"/>
    <property type="molecule type" value="Genomic_DNA"/>
</dbReference>
<evidence type="ECO:0000313" key="4">
    <source>
        <dbReference type="EMBL" id="SUE41737.1"/>
    </source>
</evidence>
<dbReference type="SUPFAM" id="SSF51735">
    <property type="entry name" value="NAD(P)-binding Rossmann-fold domains"/>
    <property type="match status" value="1"/>
</dbReference>
<dbReference type="PROSITE" id="PS51176">
    <property type="entry name" value="PDH_ADH"/>
    <property type="match status" value="1"/>
</dbReference>
<accession>A0A1S8D8Q6</accession>
<evidence type="ECO:0000259" key="2">
    <source>
        <dbReference type="PROSITE" id="PS51176"/>
    </source>
</evidence>
<dbReference type="Proteomes" id="UP000054844">
    <property type="component" value="Unassembled WGS sequence"/>
</dbReference>
<dbReference type="InterPro" id="IPR036291">
    <property type="entry name" value="NAD(P)-bd_dom_sf"/>
</dbReference>
<dbReference type="GO" id="GO:0006571">
    <property type="term" value="P:tyrosine biosynthetic process"/>
    <property type="evidence" value="ECO:0007669"/>
    <property type="project" value="InterPro"/>
</dbReference>
<dbReference type="PANTHER" id="PTHR21363">
    <property type="entry name" value="PREPHENATE DEHYDROGENASE"/>
    <property type="match status" value="1"/>
</dbReference>
<reference evidence="3 5" key="1">
    <citation type="submission" date="2016-12" db="EMBL/GenBank/DDBJ databases">
        <title>Draft genome sequence of Roseomonas mucosa strain AU37, isolated from a peripheral intravenous catheter.</title>
        <authorList>
            <person name="Choudhury M.A."/>
            <person name="Sidjabat H.E."/>
            <person name="Wailan A.M."/>
            <person name="Zhang L."/>
            <person name="Marsh N.M."/>
            <person name="Rickard C.M."/>
            <person name="Davies M."/>
            <person name="Mcmillan D.J."/>
        </authorList>
    </citation>
    <scope>NUCLEOTIDE SEQUENCE [LARGE SCALE GENOMIC DNA]</scope>
    <source>
        <strain evidence="3 5">SAVE376</strain>
    </source>
</reference>
<keyword evidence="5" id="KW-1185">Reference proteome</keyword>
<dbReference type="EC" id="1.3.1.43" evidence="4"/>
<dbReference type="GeneID" id="99634467"/>
<dbReference type="GO" id="GO:0008977">
    <property type="term" value="F:prephenate dehydrogenase (NAD+) activity"/>
    <property type="evidence" value="ECO:0007669"/>
    <property type="project" value="InterPro"/>
</dbReference>
<dbReference type="Pfam" id="PF02153">
    <property type="entry name" value="PDH_N"/>
    <property type="match status" value="1"/>
</dbReference>
<organism evidence="3 5">
    <name type="scientific">Roseomonas mucosa</name>
    <dbReference type="NCBI Taxonomy" id="207340"/>
    <lineage>
        <taxon>Bacteria</taxon>
        <taxon>Pseudomonadati</taxon>
        <taxon>Pseudomonadota</taxon>
        <taxon>Alphaproteobacteria</taxon>
        <taxon>Acetobacterales</taxon>
        <taxon>Roseomonadaceae</taxon>
        <taxon>Roseomonas</taxon>
    </lineage>
</organism>
<dbReference type="InterPro" id="IPR003099">
    <property type="entry name" value="Prephen_DH"/>
</dbReference>
<sequence>MTTPLPSLPAITRDPSRPGLGLIGAGAFGSFCLPHLRPFFRIHLADPRPDLPEIAARHGVRAASIAEAAAQPFVLLAVPVAQVAAAGAAIAPHLRPGALVVDTCSLKLEPLRLLREILPNFVDLAGTHPLFGPNSGRDGIAGLRVTVCPGRGRRHRLVARFLERALALTVIRSSAEAHDREMAQVQGLTHLVARLVDSLGLPRPSQTTPSFEQLMRAVETVRDDSEALFRAITQENPFVPPLTARFFATAREMQARMLPAPSLDRLPGPAGEAVGDAV</sequence>
<proteinExistence type="predicted"/>
<dbReference type="InterPro" id="IPR046826">
    <property type="entry name" value="PDH_N"/>
</dbReference>
<dbReference type="GO" id="GO:0070403">
    <property type="term" value="F:NAD+ binding"/>
    <property type="evidence" value="ECO:0007669"/>
    <property type="project" value="InterPro"/>
</dbReference>
<evidence type="ECO:0000313" key="5">
    <source>
        <dbReference type="Proteomes" id="UP000054844"/>
    </source>
</evidence>
<name>A0A1S8D8Q6_9PROT</name>
<dbReference type="Gene3D" id="3.40.50.720">
    <property type="entry name" value="NAD(P)-binding Rossmann-like Domain"/>
    <property type="match status" value="1"/>
</dbReference>